<dbReference type="EMBL" id="JAPWTK010000405">
    <property type="protein sequence ID" value="KAJ8940868.1"/>
    <property type="molecule type" value="Genomic_DNA"/>
</dbReference>
<dbReference type="GO" id="GO:0003676">
    <property type="term" value="F:nucleic acid binding"/>
    <property type="evidence" value="ECO:0007669"/>
    <property type="project" value="InterPro"/>
</dbReference>
<dbReference type="AlphaFoldDB" id="A0AAV8XPY9"/>
<evidence type="ECO:0000313" key="2">
    <source>
        <dbReference type="Proteomes" id="UP001162162"/>
    </source>
</evidence>
<dbReference type="Gene3D" id="3.30.420.10">
    <property type="entry name" value="Ribonuclease H-like superfamily/Ribonuclease H"/>
    <property type="match status" value="1"/>
</dbReference>
<organism evidence="1 2">
    <name type="scientific">Aromia moschata</name>
    <dbReference type="NCBI Taxonomy" id="1265417"/>
    <lineage>
        <taxon>Eukaryota</taxon>
        <taxon>Metazoa</taxon>
        <taxon>Ecdysozoa</taxon>
        <taxon>Arthropoda</taxon>
        <taxon>Hexapoda</taxon>
        <taxon>Insecta</taxon>
        <taxon>Pterygota</taxon>
        <taxon>Neoptera</taxon>
        <taxon>Endopterygota</taxon>
        <taxon>Coleoptera</taxon>
        <taxon>Polyphaga</taxon>
        <taxon>Cucujiformia</taxon>
        <taxon>Chrysomeloidea</taxon>
        <taxon>Cerambycidae</taxon>
        <taxon>Cerambycinae</taxon>
        <taxon>Callichromatini</taxon>
        <taxon>Aromia</taxon>
    </lineage>
</organism>
<reference evidence="1" key="1">
    <citation type="journal article" date="2023" name="Insect Mol. Biol.">
        <title>Genome sequencing provides insights into the evolution of gene families encoding plant cell wall-degrading enzymes in longhorned beetles.</title>
        <authorList>
            <person name="Shin N.R."/>
            <person name="Okamura Y."/>
            <person name="Kirsch R."/>
            <person name="Pauchet Y."/>
        </authorList>
    </citation>
    <scope>NUCLEOTIDE SEQUENCE</scope>
    <source>
        <strain evidence="1">AMC_N1</strain>
    </source>
</reference>
<dbReference type="PANTHER" id="PTHR47326">
    <property type="entry name" value="TRANSPOSABLE ELEMENT TC3 TRANSPOSASE-LIKE PROTEIN"/>
    <property type="match status" value="1"/>
</dbReference>
<comment type="caution">
    <text evidence="1">The sequence shown here is derived from an EMBL/GenBank/DDBJ whole genome shotgun (WGS) entry which is preliminary data.</text>
</comment>
<accession>A0AAV8XPY9</accession>
<name>A0AAV8XPY9_9CUCU</name>
<gene>
    <name evidence="1" type="ORF">NQ318_010181</name>
</gene>
<evidence type="ECO:0000313" key="1">
    <source>
        <dbReference type="EMBL" id="KAJ8940868.1"/>
    </source>
</evidence>
<dbReference type="PANTHER" id="PTHR47326:SF1">
    <property type="entry name" value="HTH PSQ-TYPE DOMAIN-CONTAINING PROTEIN"/>
    <property type="match status" value="1"/>
</dbReference>
<proteinExistence type="predicted"/>
<dbReference type="InterPro" id="IPR036397">
    <property type="entry name" value="RNaseH_sf"/>
</dbReference>
<evidence type="ECO:0008006" key="3">
    <source>
        <dbReference type="Google" id="ProtNLM"/>
    </source>
</evidence>
<protein>
    <recommendedName>
        <fullName evidence="3">Transposase</fullName>
    </recommendedName>
</protein>
<dbReference type="Proteomes" id="UP001162162">
    <property type="component" value="Unassembled WGS sequence"/>
</dbReference>
<keyword evidence="2" id="KW-1185">Reference proteome</keyword>
<sequence length="113" mass="13153">MHLLVHSDSNTAYHILPFKKSLGLTIQLIHELNEDEPDRRVQFCEQILTICNANPMFLRNLIFTDESTFTLNGTVNRQNCRYWADVNPHWVMEAHTQYPQKVNGRIQGRSAAE</sequence>